<dbReference type="RefSeq" id="WP_377006213.1">
    <property type="nucleotide sequence ID" value="NZ_JBHSGG010000071.1"/>
</dbReference>
<evidence type="ECO:0000256" key="6">
    <source>
        <dbReference type="ARBA" id="ARBA00022968"/>
    </source>
</evidence>
<dbReference type="Gene3D" id="2.40.50.140">
    <property type="entry name" value="Nucleic acid-binding proteins"/>
    <property type="match status" value="1"/>
</dbReference>
<comment type="similarity">
    <text evidence="10">Belongs to the CcmE/CycJ family.</text>
</comment>
<dbReference type="HAMAP" id="MF_01959">
    <property type="entry name" value="CcmE"/>
    <property type="match status" value="1"/>
</dbReference>
<gene>
    <name evidence="10 11" type="primary">ccmE</name>
    <name evidence="10" type="synonym">cycJ</name>
    <name evidence="11" type="ORF">ACFO3Q_17310</name>
</gene>
<keyword evidence="12" id="KW-1185">Reference proteome</keyword>
<keyword evidence="2 10" id="KW-0349">Heme</keyword>
<keyword evidence="5 10" id="KW-0201">Cytochrome c-type biogenesis</keyword>
<comment type="subcellular location">
    <subcellularLocation>
        <location evidence="10">Cell membrane</location>
        <topology evidence="10">Single-pass type II membrane protein</topology>
    </subcellularLocation>
    <subcellularLocation>
        <location evidence="1">Membrane</location>
    </subcellularLocation>
</comment>
<dbReference type="Pfam" id="PF03100">
    <property type="entry name" value="CcmE"/>
    <property type="match status" value="1"/>
</dbReference>
<dbReference type="Proteomes" id="UP001595892">
    <property type="component" value="Unassembled WGS sequence"/>
</dbReference>
<dbReference type="PANTHER" id="PTHR34128">
    <property type="entry name" value="CYTOCHROME C-TYPE BIOGENESIS PROTEIN CCME HOMOLOG, MITOCHONDRIAL"/>
    <property type="match status" value="1"/>
</dbReference>
<proteinExistence type="inferred from homology"/>
<reference evidence="12" key="1">
    <citation type="journal article" date="2019" name="Int. J. Syst. Evol. Microbiol.">
        <title>The Global Catalogue of Microorganisms (GCM) 10K type strain sequencing project: providing services to taxonomists for standard genome sequencing and annotation.</title>
        <authorList>
            <consortium name="The Broad Institute Genomics Platform"/>
            <consortium name="The Broad Institute Genome Sequencing Center for Infectious Disease"/>
            <person name="Wu L."/>
            <person name="Ma J."/>
        </authorList>
    </citation>
    <scope>NUCLEOTIDE SEQUENCE [LARGE SCALE GENOMIC DNA]</scope>
    <source>
        <strain evidence="12">CGMCC 1.13574</strain>
    </source>
</reference>
<comment type="function">
    <text evidence="10">Heme chaperone required for the biogenesis of c-type cytochromes. Transiently binds heme delivered by CcmC and transfers the heme to apo-cytochromes in a process facilitated by CcmF and CcmH.</text>
</comment>
<feature type="binding site" description="covalent" evidence="10">
    <location>
        <position position="123"/>
    </location>
    <ligand>
        <name>heme</name>
        <dbReference type="ChEBI" id="CHEBI:30413"/>
    </ligand>
</feature>
<keyword evidence="10" id="KW-1003">Cell membrane</keyword>
<keyword evidence="6 10" id="KW-0735">Signal-anchor</keyword>
<dbReference type="EMBL" id="JBHSGG010000071">
    <property type="protein sequence ID" value="MFC4729924.1"/>
    <property type="molecule type" value="Genomic_DNA"/>
</dbReference>
<evidence type="ECO:0000256" key="5">
    <source>
        <dbReference type="ARBA" id="ARBA00022748"/>
    </source>
</evidence>
<organism evidence="11 12">
    <name type="scientific">Coralloluteibacterium thermophilum</name>
    <dbReference type="NCBI Taxonomy" id="2707049"/>
    <lineage>
        <taxon>Bacteria</taxon>
        <taxon>Pseudomonadati</taxon>
        <taxon>Pseudomonadota</taxon>
        <taxon>Gammaproteobacteria</taxon>
        <taxon>Lysobacterales</taxon>
        <taxon>Lysobacteraceae</taxon>
        <taxon>Coralloluteibacterium</taxon>
    </lineage>
</organism>
<dbReference type="InterPro" id="IPR036127">
    <property type="entry name" value="CcmE-like_sf"/>
</dbReference>
<evidence type="ECO:0000256" key="10">
    <source>
        <dbReference type="HAMAP-Rule" id="MF_01959"/>
    </source>
</evidence>
<evidence type="ECO:0000256" key="8">
    <source>
        <dbReference type="ARBA" id="ARBA00023004"/>
    </source>
</evidence>
<dbReference type="PANTHER" id="PTHR34128:SF2">
    <property type="entry name" value="CYTOCHROME C-TYPE BIOGENESIS PROTEIN CCME HOMOLOG, MITOCHONDRIAL"/>
    <property type="match status" value="1"/>
</dbReference>
<evidence type="ECO:0000256" key="7">
    <source>
        <dbReference type="ARBA" id="ARBA00022989"/>
    </source>
</evidence>
<dbReference type="NCBIfam" id="NF009727">
    <property type="entry name" value="PRK13254.1-1"/>
    <property type="match status" value="1"/>
</dbReference>
<comment type="caution">
    <text evidence="11">The sequence shown here is derived from an EMBL/GenBank/DDBJ whole genome shotgun (WGS) entry which is preliminary data.</text>
</comment>
<feature type="topological domain" description="Cytoplasmic" evidence="10">
    <location>
        <begin position="1"/>
        <end position="8"/>
    </location>
</feature>
<sequence>MNPTRKRRLLFVAALIVAAGLATTFVVMALQRNLTYLYTPSEVLAGETAERAVFRLGGMVKEGSFSREPDSLKVSFVVLDGDGELPVDFEGILPDLFRENQSVIATGSMAGDRFLATQVLAKHDEAYMPKEVADKMGIAHQKHGVDAAPSDGSY</sequence>
<keyword evidence="8 10" id="KW-0408">Iron</keyword>
<dbReference type="SUPFAM" id="SSF82093">
    <property type="entry name" value="Heme chaperone CcmE"/>
    <property type="match status" value="1"/>
</dbReference>
<feature type="topological domain" description="Extracellular" evidence="10">
    <location>
        <begin position="30"/>
        <end position="154"/>
    </location>
</feature>
<keyword evidence="7 10" id="KW-1133">Transmembrane helix</keyword>
<keyword evidence="3 10" id="KW-0812">Transmembrane</keyword>
<dbReference type="InterPro" id="IPR012340">
    <property type="entry name" value="NA-bd_OB-fold"/>
</dbReference>
<evidence type="ECO:0000256" key="4">
    <source>
        <dbReference type="ARBA" id="ARBA00022723"/>
    </source>
</evidence>
<feature type="binding site" description="axial binding residue" evidence="10">
    <location>
        <position position="127"/>
    </location>
    <ligand>
        <name>heme</name>
        <dbReference type="ChEBI" id="CHEBI:30413"/>
    </ligand>
    <ligandPart>
        <name>Fe</name>
        <dbReference type="ChEBI" id="CHEBI:18248"/>
    </ligandPart>
</feature>
<name>A0ABV9NR67_9GAMM</name>
<evidence type="ECO:0000256" key="3">
    <source>
        <dbReference type="ARBA" id="ARBA00022692"/>
    </source>
</evidence>
<accession>A0ABV9NR67</accession>
<dbReference type="NCBIfam" id="NF009731">
    <property type="entry name" value="PRK13254.1-5"/>
    <property type="match status" value="1"/>
</dbReference>
<evidence type="ECO:0000313" key="11">
    <source>
        <dbReference type="EMBL" id="MFC4729924.1"/>
    </source>
</evidence>
<protein>
    <recommendedName>
        <fullName evidence="10">Cytochrome c-type biogenesis protein CcmE</fullName>
    </recommendedName>
    <alternativeName>
        <fullName evidence="10">Cytochrome c maturation protein E</fullName>
    </alternativeName>
    <alternativeName>
        <fullName evidence="10">Heme chaperone CcmE</fullName>
    </alternativeName>
</protein>
<keyword evidence="4 10" id="KW-0479">Metal-binding</keyword>
<evidence type="ECO:0000313" key="12">
    <source>
        <dbReference type="Proteomes" id="UP001595892"/>
    </source>
</evidence>
<dbReference type="InterPro" id="IPR004329">
    <property type="entry name" value="CcmE"/>
</dbReference>
<evidence type="ECO:0000256" key="9">
    <source>
        <dbReference type="ARBA" id="ARBA00023136"/>
    </source>
</evidence>
<keyword evidence="9 10" id="KW-0472">Membrane</keyword>
<evidence type="ECO:0000256" key="2">
    <source>
        <dbReference type="ARBA" id="ARBA00022617"/>
    </source>
</evidence>
<evidence type="ECO:0000256" key="1">
    <source>
        <dbReference type="ARBA" id="ARBA00004370"/>
    </source>
</evidence>